<protein>
    <submittedName>
        <fullName evidence="2">Uncharacterized protein</fullName>
    </submittedName>
</protein>
<dbReference type="Pfam" id="PF24365">
    <property type="entry name" value="DUF7521"/>
    <property type="match status" value="1"/>
</dbReference>
<name>A0ABD6CRF6_9EURY</name>
<reference evidence="2 3" key="1">
    <citation type="journal article" date="2019" name="Int. J. Syst. Evol. Microbiol.">
        <title>The Global Catalogue of Microorganisms (GCM) 10K type strain sequencing project: providing services to taxonomists for standard genome sequencing and annotation.</title>
        <authorList>
            <consortium name="The Broad Institute Genomics Platform"/>
            <consortium name="The Broad Institute Genome Sequencing Center for Infectious Disease"/>
            <person name="Wu L."/>
            <person name="Ma J."/>
        </authorList>
    </citation>
    <scope>NUCLEOTIDE SEQUENCE [LARGE SCALE GENOMIC DNA]</scope>
    <source>
        <strain evidence="2 3">CGMCC 1.12121</strain>
    </source>
</reference>
<dbReference type="AlphaFoldDB" id="A0ABD6CRF6"/>
<accession>A0ABD6CRF6</accession>
<keyword evidence="3" id="KW-1185">Reference proteome</keyword>
<sequence length="98" mass="9967">MIIDSLLVIELLGVGLVARGLTAIVGLFVAALAYRGYQRNGSEKMRALAIGIGLLTAGVFVAVLLADITGAGNGVVLLGRGLVTVIGLCVVLYAIIMA</sequence>
<feature type="transmembrane region" description="Helical" evidence="1">
    <location>
        <begin position="6"/>
        <end position="34"/>
    </location>
</feature>
<dbReference type="RefSeq" id="WP_256421859.1">
    <property type="nucleotide sequence ID" value="NZ_JANHDI010000009.1"/>
</dbReference>
<keyword evidence="1" id="KW-0472">Membrane</keyword>
<organism evidence="2 3">
    <name type="scientific">Halobellus rarus</name>
    <dbReference type="NCBI Taxonomy" id="1126237"/>
    <lineage>
        <taxon>Archaea</taxon>
        <taxon>Methanobacteriati</taxon>
        <taxon>Methanobacteriota</taxon>
        <taxon>Stenosarchaea group</taxon>
        <taxon>Halobacteria</taxon>
        <taxon>Halobacteriales</taxon>
        <taxon>Haloferacaceae</taxon>
        <taxon>Halobellus</taxon>
    </lineage>
</organism>
<comment type="caution">
    <text evidence="2">The sequence shown here is derived from an EMBL/GenBank/DDBJ whole genome shotgun (WGS) entry which is preliminary data.</text>
</comment>
<keyword evidence="1" id="KW-1133">Transmembrane helix</keyword>
<feature type="transmembrane region" description="Helical" evidence="1">
    <location>
        <begin position="77"/>
        <end position="96"/>
    </location>
</feature>
<evidence type="ECO:0000313" key="3">
    <source>
        <dbReference type="Proteomes" id="UP001597085"/>
    </source>
</evidence>
<feature type="transmembrane region" description="Helical" evidence="1">
    <location>
        <begin position="46"/>
        <end position="65"/>
    </location>
</feature>
<proteinExistence type="predicted"/>
<dbReference type="InterPro" id="IPR055943">
    <property type="entry name" value="DUF7521"/>
</dbReference>
<keyword evidence="1" id="KW-0812">Transmembrane</keyword>
<evidence type="ECO:0000313" key="2">
    <source>
        <dbReference type="EMBL" id="MFD1600321.1"/>
    </source>
</evidence>
<evidence type="ECO:0000256" key="1">
    <source>
        <dbReference type="SAM" id="Phobius"/>
    </source>
</evidence>
<dbReference type="EMBL" id="JBHUDK010000014">
    <property type="protein sequence ID" value="MFD1600321.1"/>
    <property type="molecule type" value="Genomic_DNA"/>
</dbReference>
<gene>
    <name evidence="2" type="ORF">ACFSBX_15330</name>
</gene>
<dbReference type="Proteomes" id="UP001597085">
    <property type="component" value="Unassembled WGS sequence"/>
</dbReference>